<dbReference type="PROSITE" id="PS50850">
    <property type="entry name" value="MFS"/>
    <property type="match status" value="1"/>
</dbReference>
<feature type="transmembrane region" description="Helical" evidence="7">
    <location>
        <begin position="533"/>
        <end position="554"/>
    </location>
</feature>
<dbReference type="AlphaFoldDB" id="A0A6P8IME3"/>
<dbReference type="PANTHER" id="PTHR16172">
    <property type="entry name" value="MAJOR FACILITATOR SUPERFAMILY DOMAIN-CONTAINING PROTEIN 6-LIKE"/>
    <property type="match status" value="1"/>
</dbReference>
<feature type="transmembrane region" description="Helical" evidence="7">
    <location>
        <begin position="391"/>
        <end position="412"/>
    </location>
</feature>
<evidence type="ECO:0000256" key="5">
    <source>
        <dbReference type="ARBA" id="ARBA00023136"/>
    </source>
</evidence>
<proteinExistence type="inferred from homology"/>
<feature type="compositionally biased region" description="Basic and acidic residues" evidence="6">
    <location>
        <begin position="1"/>
        <end position="17"/>
    </location>
</feature>
<dbReference type="Pfam" id="PF12832">
    <property type="entry name" value="MFS_1_like"/>
    <property type="match status" value="1"/>
</dbReference>
<comment type="similarity">
    <text evidence="2">Belongs to the major facilitator superfamily. MFSD6 family.</text>
</comment>
<feature type="compositionally biased region" description="Basic and acidic residues" evidence="6">
    <location>
        <begin position="260"/>
        <end position="280"/>
    </location>
</feature>
<evidence type="ECO:0000313" key="10">
    <source>
        <dbReference type="RefSeq" id="XP_031568181.1"/>
    </source>
</evidence>
<dbReference type="Proteomes" id="UP000515163">
    <property type="component" value="Unplaced"/>
</dbReference>
<feature type="compositionally biased region" description="Basic and acidic residues" evidence="6">
    <location>
        <begin position="209"/>
        <end position="223"/>
    </location>
</feature>
<evidence type="ECO:0000259" key="8">
    <source>
        <dbReference type="PROSITE" id="PS50850"/>
    </source>
</evidence>
<protein>
    <submittedName>
        <fullName evidence="10">Major facilitator superfamily domain-containing protein 6-like</fullName>
    </submittedName>
</protein>
<dbReference type="GO" id="GO:0016020">
    <property type="term" value="C:membrane"/>
    <property type="evidence" value="ECO:0007669"/>
    <property type="project" value="UniProtKB-SubCell"/>
</dbReference>
<keyword evidence="9" id="KW-1185">Reference proteome</keyword>
<keyword evidence="3 7" id="KW-0812">Transmembrane</keyword>
<dbReference type="InterPro" id="IPR051717">
    <property type="entry name" value="MFS_MFSD6"/>
</dbReference>
<evidence type="ECO:0000256" key="1">
    <source>
        <dbReference type="ARBA" id="ARBA00004141"/>
    </source>
</evidence>
<feature type="transmembrane region" description="Helical" evidence="7">
    <location>
        <begin position="566"/>
        <end position="586"/>
    </location>
</feature>
<evidence type="ECO:0000313" key="9">
    <source>
        <dbReference type="Proteomes" id="UP000515163"/>
    </source>
</evidence>
<organism evidence="9 10">
    <name type="scientific">Actinia tenebrosa</name>
    <name type="common">Australian red waratah sea anemone</name>
    <dbReference type="NCBI Taxonomy" id="6105"/>
    <lineage>
        <taxon>Eukaryota</taxon>
        <taxon>Metazoa</taxon>
        <taxon>Cnidaria</taxon>
        <taxon>Anthozoa</taxon>
        <taxon>Hexacorallia</taxon>
        <taxon>Actiniaria</taxon>
        <taxon>Actiniidae</taxon>
        <taxon>Actinia</taxon>
    </lineage>
</organism>
<evidence type="ECO:0000256" key="4">
    <source>
        <dbReference type="ARBA" id="ARBA00022989"/>
    </source>
</evidence>
<feature type="transmembrane region" description="Helical" evidence="7">
    <location>
        <begin position="315"/>
        <end position="336"/>
    </location>
</feature>
<dbReference type="OrthoDB" id="5989317at2759"/>
<dbReference type="KEGG" id="aten:116302911"/>
<dbReference type="RefSeq" id="XP_031568181.1">
    <property type="nucleotide sequence ID" value="XM_031712321.1"/>
</dbReference>
<feature type="transmembrane region" description="Helical" evidence="7">
    <location>
        <begin position="357"/>
        <end position="379"/>
    </location>
</feature>
<reference evidence="10" key="1">
    <citation type="submission" date="2025-08" db="UniProtKB">
        <authorList>
            <consortium name="RefSeq"/>
        </authorList>
    </citation>
    <scope>IDENTIFICATION</scope>
    <source>
        <tissue evidence="10">Tentacle</tissue>
    </source>
</reference>
<dbReference type="PANTHER" id="PTHR16172:SF2">
    <property type="entry name" value="MAJOR FACILITATOR SUPERFAMILY DOMAIN-CONTAINING PROTEIN 6"/>
    <property type="match status" value="1"/>
</dbReference>
<dbReference type="GeneID" id="116302911"/>
<dbReference type="InterPro" id="IPR020846">
    <property type="entry name" value="MFS_dom"/>
</dbReference>
<gene>
    <name evidence="10" type="primary">LOC116302911</name>
</gene>
<evidence type="ECO:0000256" key="3">
    <source>
        <dbReference type="ARBA" id="ARBA00022692"/>
    </source>
</evidence>
<name>A0A6P8IME3_ACTTE</name>
<feature type="region of interest" description="Disordered" evidence="6">
    <location>
        <begin position="257"/>
        <end position="280"/>
    </location>
</feature>
<dbReference type="InParanoid" id="A0A6P8IME3"/>
<feature type="transmembrane region" description="Helical" evidence="7">
    <location>
        <begin position="440"/>
        <end position="463"/>
    </location>
</feature>
<dbReference type="InterPro" id="IPR036259">
    <property type="entry name" value="MFS_trans_sf"/>
</dbReference>
<keyword evidence="4 7" id="KW-1133">Transmembrane helix</keyword>
<dbReference type="Gene3D" id="1.20.1250.20">
    <property type="entry name" value="MFS general substrate transporter like domains"/>
    <property type="match status" value="3"/>
</dbReference>
<keyword evidence="5 7" id="KW-0472">Membrane</keyword>
<feature type="transmembrane region" description="Helical" evidence="7">
    <location>
        <begin position="502"/>
        <end position="521"/>
    </location>
</feature>
<feature type="region of interest" description="Disordered" evidence="6">
    <location>
        <begin position="1"/>
        <end position="21"/>
    </location>
</feature>
<dbReference type="GO" id="GO:0022857">
    <property type="term" value="F:transmembrane transporter activity"/>
    <property type="evidence" value="ECO:0007669"/>
    <property type="project" value="InterPro"/>
</dbReference>
<dbReference type="CDD" id="cd17335">
    <property type="entry name" value="MFS_MFSD6"/>
    <property type="match status" value="1"/>
</dbReference>
<feature type="region of interest" description="Disordered" evidence="6">
    <location>
        <begin position="209"/>
        <end position="238"/>
    </location>
</feature>
<dbReference type="SUPFAM" id="SSF103473">
    <property type="entry name" value="MFS general substrate transporter"/>
    <property type="match status" value="2"/>
</dbReference>
<feature type="transmembrane region" description="Helical" evidence="7">
    <location>
        <begin position="469"/>
        <end position="495"/>
    </location>
</feature>
<comment type="subcellular location">
    <subcellularLocation>
        <location evidence="1">Membrane</location>
        <topology evidence="1">Multi-pass membrane protein</topology>
    </subcellularLocation>
</comment>
<dbReference type="InterPro" id="IPR024989">
    <property type="entry name" value="MFS_assoc_dom"/>
</dbReference>
<evidence type="ECO:0000256" key="6">
    <source>
        <dbReference type="SAM" id="MobiDB-lite"/>
    </source>
</evidence>
<accession>A0A6P8IME3</accession>
<sequence length="638" mass="71538">MATEKEGKAESKAKETSSEVSPLEADGKTALLSRVNKDLIVPKLSFFFYFMGIGAFLPYLGVYYKQLWLNARETGILLGIRPFIKMLFSPVWGIITDYFRKPKTILLLSIFASLIAHWSQSIVSPFQLPCYPENSSSVEARGEPIPGIAKSLDVQLNTLKNQNFKRELNTYPLRYQVITAGESIARSIGENKMAPEYRKLEKRSSIFKEKGSGNLKGEDKNLHIQDNNQRQTKQRESNLVFSGEDFAELFETFENPGKSTEVREKKEEGNRTSPDKDGRVTEYVESQPRTIMTKNKKIKSPKPKTDFRIRDNKKIFIILLVLIIFGEMVAAPAPMLTDSGTLTLLSGREHEYGKQRLFGSLGWGTGALVAGAVVTAFHYCPYSDNINYVPIFYVFAAAMLIDLCVSAFFKFVSDNEKEVDSDAKGCILGLKLFGNVKNAAFIFVLFFCGLSHSLKLSFLFWFLQDIGGTPVLFTLIVLINSLSEVFMFFFATYIVKRVGHDAVLYSGLWCYGIKFLIYSYIKNPWHVLPLESLQGVTYGLVWTASVSYVVAGPGYGATIQGIIHGVYWGLGMAVGGVLGGFLVHVLGARVTFRITAGCSLGILVLFFALNNFYRRRDDYMPISTEPDQKTKKESEESK</sequence>
<evidence type="ECO:0000256" key="2">
    <source>
        <dbReference type="ARBA" id="ARBA00005241"/>
    </source>
</evidence>
<feature type="transmembrane region" description="Helical" evidence="7">
    <location>
        <begin position="76"/>
        <end position="95"/>
    </location>
</feature>
<feature type="domain" description="Major facilitator superfamily (MFS) profile" evidence="8">
    <location>
        <begin position="437"/>
        <end position="638"/>
    </location>
</feature>
<evidence type="ECO:0000256" key="7">
    <source>
        <dbReference type="SAM" id="Phobius"/>
    </source>
</evidence>
<feature type="transmembrane region" description="Helical" evidence="7">
    <location>
        <begin position="44"/>
        <end position="64"/>
    </location>
</feature>
<feature type="transmembrane region" description="Helical" evidence="7">
    <location>
        <begin position="592"/>
        <end position="613"/>
    </location>
</feature>